<dbReference type="PROSITE" id="PS00463">
    <property type="entry name" value="ZN2_CY6_FUNGAL_1"/>
    <property type="match status" value="1"/>
</dbReference>
<accession>A0A9P4ML98</accession>
<evidence type="ECO:0000259" key="3">
    <source>
        <dbReference type="PROSITE" id="PS50048"/>
    </source>
</evidence>
<feature type="compositionally biased region" description="Polar residues" evidence="2">
    <location>
        <begin position="1"/>
        <end position="32"/>
    </location>
</feature>
<reference evidence="4" key="1">
    <citation type="journal article" date="2020" name="Stud. Mycol.">
        <title>101 Dothideomycetes genomes: a test case for predicting lifestyles and emergence of pathogens.</title>
        <authorList>
            <person name="Haridas S."/>
            <person name="Albert R."/>
            <person name="Binder M."/>
            <person name="Bloem J."/>
            <person name="Labutti K."/>
            <person name="Salamov A."/>
            <person name="Andreopoulos B."/>
            <person name="Baker S."/>
            <person name="Barry K."/>
            <person name="Bills G."/>
            <person name="Bluhm B."/>
            <person name="Cannon C."/>
            <person name="Castanera R."/>
            <person name="Culley D."/>
            <person name="Daum C."/>
            <person name="Ezra D."/>
            <person name="Gonzalez J."/>
            <person name="Henrissat B."/>
            <person name="Kuo A."/>
            <person name="Liang C."/>
            <person name="Lipzen A."/>
            <person name="Lutzoni F."/>
            <person name="Magnuson J."/>
            <person name="Mondo S."/>
            <person name="Nolan M."/>
            <person name="Ohm R."/>
            <person name="Pangilinan J."/>
            <person name="Park H.-J."/>
            <person name="Ramirez L."/>
            <person name="Alfaro M."/>
            <person name="Sun H."/>
            <person name="Tritt A."/>
            <person name="Yoshinaga Y."/>
            <person name="Zwiers L.-H."/>
            <person name="Turgeon B."/>
            <person name="Goodwin S."/>
            <person name="Spatafora J."/>
            <person name="Crous P."/>
            <person name="Grigoriev I."/>
        </authorList>
    </citation>
    <scope>NUCLEOTIDE SEQUENCE</scope>
    <source>
        <strain evidence="4">CBS 260.36</strain>
    </source>
</reference>
<dbReference type="CDD" id="cd00067">
    <property type="entry name" value="GAL4"/>
    <property type="match status" value="1"/>
</dbReference>
<dbReference type="GO" id="GO:0000981">
    <property type="term" value="F:DNA-binding transcription factor activity, RNA polymerase II-specific"/>
    <property type="evidence" value="ECO:0007669"/>
    <property type="project" value="InterPro"/>
</dbReference>
<dbReference type="SUPFAM" id="SSF57701">
    <property type="entry name" value="Zn2/Cys6 DNA-binding domain"/>
    <property type="match status" value="1"/>
</dbReference>
<dbReference type="AlphaFoldDB" id="A0A9P4ML98"/>
<evidence type="ECO:0000256" key="2">
    <source>
        <dbReference type="SAM" id="MobiDB-lite"/>
    </source>
</evidence>
<feature type="compositionally biased region" description="Polar residues" evidence="2">
    <location>
        <begin position="150"/>
        <end position="172"/>
    </location>
</feature>
<dbReference type="InterPro" id="IPR001138">
    <property type="entry name" value="Zn2Cys6_DnaBD"/>
</dbReference>
<evidence type="ECO:0000313" key="5">
    <source>
        <dbReference type="Proteomes" id="UP000799439"/>
    </source>
</evidence>
<gene>
    <name evidence="4" type="ORF">K461DRAFT_289442</name>
</gene>
<feature type="compositionally biased region" description="Low complexity" evidence="2">
    <location>
        <begin position="57"/>
        <end position="69"/>
    </location>
</feature>
<dbReference type="GO" id="GO:0008270">
    <property type="term" value="F:zinc ion binding"/>
    <property type="evidence" value="ECO:0007669"/>
    <property type="project" value="InterPro"/>
</dbReference>
<feature type="domain" description="Zn(2)-C6 fungal-type" evidence="3">
    <location>
        <begin position="97"/>
        <end position="131"/>
    </location>
</feature>
<keyword evidence="5" id="KW-1185">Reference proteome</keyword>
<comment type="caution">
    <text evidence="4">The sequence shown here is derived from an EMBL/GenBank/DDBJ whole genome shotgun (WGS) entry which is preliminary data.</text>
</comment>
<dbReference type="InterPro" id="IPR036864">
    <property type="entry name" value="Zn2-C6_fun-type_DNA-bd_sf"/>
</dbReference>
<dbReference type="OrthoDB" id="5394557at2759"/>
<dbReference type="PROSITE" id="PS50048">
    <property type="entry name" value="ZN2_CY6_FUNGAL_2"/>
    <property type="match status" value="1"/>
</dbReference>
<evidence type="ECO:0000313" key="4">
    <source>
        <dbReference type="EMBL" id="KAF2157093.1"/>
    </source>
</evidence>
<dbReference type="Gene3D" id="4.10.240.10">
    <property type="entry name" value="Zn(2)-C6 fungal-type DNA-binding domain"/>
    <property type="match status" value="1"/>
</dbReference>
<protein>
    <recommendedName>
        <fullName evidence="3">Zn(2)-C6 fungal-type domain-containing protein</fullName>
    </recommendedName>
</protein>
<feature type="region of interest" description="Disordered" evidence="2">
    <location>
        <begin position="1"/>
        <end position="90"/>
    </location>
</feature>
<sequence>MSSTPTSLFNQTFPTSHGPSSSSANIVQTSIGPHSVRTLATPRDQHSGMRHMQPRTSLSESSMTASSGSNNAHSSRQQTPRESRSTRSGGIKRTAIACNRCRIRKIRCYGQEDGQDRCANCRKSGERTCTRLRVSTFEVDLPGARAGAHPTSSSSSTDTCNWATPSQPTFQPSAYGPLQPDADTLARAYPASSAQWQTTSSTDFRYPDATIIPAQDLPYWTSAATAPDPQIAQWHVPIEAQQPMPVLRVHQARFPDPGLSSSLAAHFPSIPATSDAYGGFFSSAPGESLYTNAYGIGLQAEPNMGPFSSAPMPWGLQPLTDLETTPHNWDYPPDPQWEAQPGLPGRGFY</sequence>
<dbReference type="Pfam" id="PF00172">
    <property type="entry name" value="Zn_clus"/>
    <property type="match status" value="1"/>
</dbReference>
<keyword evidence="1" id="KW-0539">Nucleus</keyword>
<name>A0A9P4ML98_9PEZI</name>
<dbReference type="Proteomes" id="UP000799439">
    <property type="component" value="Unassembled WGS sequence"/>
</dbReference>
<organism evidence="4 5">
    <name type="scientific">Myriangium duriaei CBS 260.36</name>
    <dbReference type="NCBI Taxonomy" id="1168546"/>
    <lineage>
        <taxon>Eukaryota</taxon>
        <taxon>Fungi</taxon>
        <taxon>Dikarya</taxon>
        <taxon>Ascomycota</taxon>
        <taxon>Pezizomycotina</taxon>
        <taxon>Dothideomycetes</taxon>
        <taxon>Dothideomycetidae</taxon>
        <taxon>Myriangiales</taxon>
        <taxon>Myriangiaceae</taxon>
        <taxon>Myriangium</taxon>
    </lineage>
</organism>
<feature type="region of interest" description="Disordered" evidence="2">
    <location>
        <begin position="143"/>
        <end position="173"/>
    </location>
</feature>
<dbReference type="EMBL" id="ML996081">
    <property type="protein sequence ID" value="KAF2157093.1"/>
    <property type="molecule type" value="Genomic_DNA"/>
</dbReference>
<evidence type="ECO:0000256" key="1">
    <source>
        <dbReference type="ARBA" id="ARBA00023242"/>
    </source>
</evidence>
<proteinExistence type="predicted"/>